<dbReference type="HOGENOM" id="CLU_3377123_0_0_1"/>
<reference evidence="1" key="1">
    <citation type="submission" date="2011-10" db="EMBL/GenBank/DDBJ databases">
        <title>The Genome Sequence of Fusarium oxysporum HDV247.</title>
        <authorList>
            <consortium name="The Broad Institute Genome Sequencing Platform"/>
            <person name="Ma L.-J."/>
            <person name="Gale L.R."/>
            <person name="Schwartz D.C."/>
            <person name="Zhou S."/>
            <person name="Corby-Kistler H."/>
            <person name="Young S.K."/>
            <person name="Zeng Q."/>
            <person name="Gargeya S."/>
            <person name="Fitzgerald M."/>
            <person name="Haas B."/>
            <person name="Abouelleil A."/>
            <person name="Alvarado L."/>
            <person name="Arachchi H.M."/>
            <person name="Berlin A."/>
            <person name="Brown A."/>
            <person name="Chapman S.B."/>
            <person name="Chen Z."/>
            <person name="Dunbar C."/>
            <person name="Freedman E."/>
            <person name="Gearin G."/>
            <person name="Goldberg J."/>
            <person name="Griggs A."/>
            <person name="Gujja S."/>
            <person name="Heiman D."/>
            <person name="Howarth C."/>
            <person name="Larson L."/>
            <person name="Lui A."/>
            <person name="MacDonald P.J.P."/>
            <person name="Montmayeur A."/>
            <person name="Murphy C."/>
            <person name="Neiman D."/>
            <person name="Pearson M."/>
            <person name="Priest M."/>
            <person name="Roberts A."/>
            <person name="Saif S."/>
            <person name="Shea T."/>
            <person name="Shenoy N."/>
            <person name="Sisk P."/>
            <person name="Stolte C."/>
            <person name="Sykes S."/>
            <person name="Wortman J."/>
            <person name="Nusbaum C."/>
            <person name="Birren B."/>
        </authorList>
    </citation>
    <scope>NUCLEOTIDE SEQUENCE [LARGE SCALE GENOMIC DNA]</scope>
    <source>
        <strain evidence="1">HDV247</strain>
    </source>
</reference>
<dbReference type="EMBL" id="JH651076">
    <property type="protein sequence ID" value="EXA29973.1"/>
    <property type="molecule type" value="Genomic_DNA"/>
</dbReference>
<proteinExistence type="predicted"/>
<gene>
    <name evidence="1" type="ORF">FOVG_18576</name>
</gene>
<accession>W9NB21</accession>
<dbReference type="Proteomes" id="UP000030751">
    <property type="component" value="Unassembled WGS sequence"/>
</dbReference>
<sequence>MSNYTNQGCECEALSGLPSSLYDSNSRPAAHEAV</sequence>
<dbReference type="AlphaFoldDB" id="W9NB21"/>
<name>W9NB21_FUSOX</name>
<protein>
    <submittedName>
        <fullName evidence="1">Uncharacterized protein</fullName>
    </submittedName>
</protein>
<reference evidence="1" key="2">
    <citation type="submission" date="2012-05" db="EMBL/GenBank/DDBJ databases">
        <title>Annotation of the Genome Sequence of Fusarium oxysporum HDV247.</title>
        <authorList>
            <consortium name="The Broad Institute Genomics Platform"/>
            <person name="Ma L.-J."/>
            <person name="Corby-Kistler H."/>
            <person name="Broz K."/>
            <person name="Gale L.R."/>
            <person name="Jonkers W."/>
            <person name="O'Donnell K."/>
            <person name="Ploetz R."/>
            <person name="Steinberg C."/>
            <person name="Schwartz D.C."/>
            <person name="VanEtten H."/>
            <person name="Zhou S."/>
            <person name="Young S.K."/>
            <person name="Zeng Q."/>
            <person name="Gargeya S."/>
            <person name="Fitzgerald M."/>
            <person name="Abouelleil A."/>
            <person name="Alvarado L."/>
            <person name="Chapman S.B."/>
            <person name="Gainer-Dewar J."/>
            <person name="Goldberg J."/>
            <person name="Griggs A."/>
            <person name="Gujja S."/>
            <person name="Hansen M."/>
            <person name="Howarth C."/>
            <person name="Imamovic A."/>
            <person name="Ireland A."/>
            <person name="Larimer J."/>
            <person name="McCowan C."/>
            <person name="Murphy C."/>
            <person name="Pearson M."/>
            <person name="Poon T.W."/>
            <person name="Priest M."/>
            <person name="Roberts A."/>
            <person name="Saif S."/>
            <person name="Shea T."/>
            <person name="Sykes S."/>
            <person name="Wortman J."/>
            <person name="Nusbaum C."/>
            <person name="Birren B."/>
        </authorList>
    </citation>
    <scope>NUCLEOTIDE SEQUENCE</scope>
    <source>
        <strain evidence="1">HDV247</strain>
    </source>
</reference>
<organism evidence="1">
    <name type="scientific">Fusarium oxysporum f. sp. pisi HDV247</name>
    <dbReference type="NCBI Taxonomy" id="1080344"/>
    <lineage>
        <taxon>Eukaryota</taxon>
        <taxon>Fungi</taxon>
        <taxon>Dikarya</taxon>
        <taxon>Ascomycota</taxon>
        <taxon>Pezizomycotina</taxon>
        <taxon>Sordariomycetes</taxon>
        <taxon>Hypocreomycetidae</taxon>
        <taxon>Hypocreales</taxon>
        <taxon>Nectriaceae</taxon>
        <taxon>Fusarium</taxon>
        <taxon>Fusarium oxysporum species complex</taxon>
    </lineage>
</organism>
<evidence type="ECO:0000313" key="1">
    <source>
        <dbReference type="EMBL" id="EXA29973.1"/>
    </source>
</evidence>